<keyword evidence="6" id="KW-1133">Transmembrane helix</keyword>
<evidence type="ECO:0000256" key="6">
    <source>
        <dbReference type="SAM" id="Phobius"/>
    </source>
</evidence>
<evidence type="ECO:0000259" key="8">
    <source>
        <dbReference type="Pfam" id="PF10355"/>
    </source>
</evidence>
<dbReference type="InterPro" id="IPR023296">
    <property type="entry name" value="Glyco_hydro_beta-prop_sf"/>
</dbReference>
<feature type="transmembrane region" description="Helical" evidence="6">
    <location>
        <begin position="133"/>
        <end position="157"/>
    </location>
</feature>
<feature type="transmembrane region" description="Helical" evidence="6">
    <location>
        <begin position="226"/>
        <end position="243"/>
    </location>
</feature>
<dbReference type="InterPro" id="IPR021858">
    <property type="entry name" value="Fun_TF"/>
</dbReference>
<proteinExistence type="inferred from homology"/>
<feature type="transmembrane region" description="Helical" evidence="6">
    <location>
        <begin position="102"/>
        <end position="121"/>
    </location>
</feature>
<keyword evidence="6" id="KW-0472">Membrane</keyword>
<accession>A0ABR3VAA4</accession>
<feature type="transmembrane region" description="Helical" evidence="6">
    <location>
        <begin position="462"/>
        <end position="482"/>
    </location>
</feature>
<feature type="region of interest" description="Disordered" evidence="5">
    <location>
        <begin position="382"/>
        <end position="411"/>
    </location>
</feature>
<dbReference type="CDD" id="cd00067">
    <property type="entry name" value="GAL4"/>
    <property type="match status" value="1"/>
</dbReference>
<dbReference type="SUPFAM" id="SSF49899">
    <property type="entry name" value="Concanavalin A-like lectins/glucanases"/>
    <property type="match status" value="1"/>
</dbReference>
<dbReference type="InterPro" id="IPR006710">
    <property type="entry name" value="Glyco_hydro_43"/>
</dbReference>
<comment type="similarity">
    <text evidence="1">Belongs to the glycosyl hydrolase 43 family.</text>
</comment>
<feature type="domain" description="Protein YTP1-like C-terminal" evidence="8">
    <location>
        <begin position="106"/>
        <end position="350"/>
    </location>
</feature>
<dbReference type="CDD" id="cd18833">
    <property type="entry name" value="GH43_PcXyl-like"/>
    <property type="match status" value="1"/>
</dbReference>
<evidence type="ECO:0000256" key="4">
    <source>
        <dbReference type="ARBA" id="ARBA00023295"/>
    </source>
</evidence>
<evidence type="ECO:0000256" key="5">
    <source>
        <dbReference type="SAM" id="MobiDB-lite"/>
    </source>
</evidence>
<dbReference type="PANTHER" id="PTHR31685">
    <property type="entry name" value="INTEGRAL MEMBRANE PROTEIN (AFU_ORTHOLOGUE AFUA_6G12730)-RELATED"/>
    <property type="match status" value="1"/>
</dbReference>
<evidence type="ECO:0000313" key="10">
    <source>
        <dbReference type="EMBL" id="KAL1838487.1"/>
    </source>
</evidence>
<feature type="domain" description="DUF2427" evidence="7">
    <location>
        <begin position="1"/>
        <end position="78"/>
    </location>
</feature>
<dbReference type="CDD" id="cd08760">
    <property type="entry name" value="Cyt_b561_FRRS1_like"/>
    <property type="match status" value="1"/>
</dbReference>
<dbReference type="EMBL" id="JAZGSY010000211">
    <property type="protein sequence ID" value="KAL1838487.1"/>
    <property type="molecule type" value="Genomic_DNA"/>
</dbReference>
<dbReference type="InterPro" id="IPR018825">
    <property type="entry name" value="DUF2427"/>
</dbReference>
<evidence type="ECO:0000259" key="7">
    <source>
        <dbReference type="Pfam" id="PF10348"/>
    </source>
</evidence>
<dbReference type="Pfam" id="PF17851">
    <property type="entry name" value="GH43_C2"/>
    <property type="match status" value="1"/>
</dbReference>
<feature type="domain" description="Beta-xylosidase C-terminal Concanavalin A-like" evidence="9">
    <location>
        <begin position="854"/>
        <end position="995"/>
    </location>
</feature>
<dbReference type="Pfam" id="PF10348">
    <property type="entry name" value="DUF2427"/>
    <property type="match status" value="1"/>
</dbReference>
<comment type="caution">
    <text evidence="10">The sequence shown here is derived from an EMBL/GenBank/DDBJ whole genome shotgun (WGS) entry which is preliminary data.</text>
</comment>
<keyword evidence="11" id="KW-1185">Reference proteome</keyword>
<feature type="transmembrane region" description="Helical" evidence="6">
    <location>
        <begin position="55"/>
        <end position="75"/>
    </location>
</feature>
<keyword evidence="3" id="KW-0539">Nucleus</keyword>
<protein>
    <recommendedName>
        <fullName evidence="12">Beta-xylosidase C-terminal Concanavalin A-like domain-containing protein</fullName>
    </recommendedName>
</protein>
<dbReference type="InterPro" id="IPR001138">
    <property type="entry name" value="Zn2Cys6_DnaBD"/>
</dbReference>
<dbReference type="Pfam" id="PF04616">
    <property type="entry name" value="Glyco_hydro_43"/>
    <property type="match status" value="1"/>
</dbReference>
<name>A0ABR3VAA4_HUMIN</name>
<dbReference type="InterPro" id="IPR041542">
    <property type="entry name" value="GH43_C2"/>
</dbReference>
<evidence type="ECO:0000256" key="3">
    <source>
        <dbReference type="ARBA" id="ARBA00023242"/>
    </source>
</evidence>
<dbReference type="Proteomes" id="UP001583172">
    <property type="component" value="Unassembled WGS sequence"/>
</dbReference>
<evidence type="ECO:0008006" key="12">
    <source>
        <dbReference type="Google" id="ProtNLM"/>
    </source>
</evidence>
<evidence type="ECO:0000256" key="2">
    <source>
        <dbReference type="ARBA" id="ARBA00022801"/>
    </source>
</evidence>
<feature type="transmembrane region" description="Helical" evidence="6">
    <location>
        <begin position="295"/>
        <end position="319"/>
    </location>
</feature>
<dbReference type="Gene3D" id="2.115.10.20">
    <property type="entry name" value="Glycosyl hydrolase domain, family 43"/>
    <property type="match status" value="1"/>
</dbReference>
<reference evidence="10 11" key="1">
    <citation type="journal article" date="2024" name="Commun. Biol.">
        <title>Comparative genomic analysis of thermophilic fungi reveals convergent evolutionary adaptations and gene losses.</title>
        <authorList>
            <person name="Steindorff A.S."/>
            <person name="Aguilar-Pontes M.V."/>
            <person name="Robinson A.J."/>
            <person name="Andreopoulos B."/>
            <person name="LaButti K."/>
            <person name="Kuo A."/>
            <person name="Mondo S."/>
            <person name="Riley R."/>
            <person name="Otillar R."/>
            <person name="Haridas S."/>
            <person name="Lipzen A."/>
            <person name="Grimwood J."/>
            <person name="Schmutz J."/>
            <person name="Clum A."/>
            <person name="Reid I.D."/>
            <person name="Moisan M.C."/>
            <person name="Butler G."/>
            <person name="Nguyen T.T.M."/>
            <person name="Dewar K."/>
            <person name="Conant G."/>
            <person name="Drula E."/>
            <person name="Henrissat B."/>
            <person name="Hansel C."/>
            <person name="Singer S."/>
            <person name="Hutchinson M.I."/>
            <person name="de Vries R.P."/>
            <person name="Natvig D.O."/>
            <person name="Powell A.J."/>
            <person name="Tsang A."/>
            <person name="Grigoriev I.V."/>
        </authorList>
    </citation>
    <scope>NUCLEOTIDE SEQUENCE [LARGE SCALE GENOMIC DNA]</scope>
    <source>
        <strain evidence="10 11">CBS 620.91</strain>
    </source>
</reference>
<feature type="transmembrane region" description="Helical" evidence="6">
    <location>
        <begin position="255"/>
        <end position="275"/>
    </location>
</feature>
<gene>
    <name evidence="10" type="ORF">VTJ49DRAFT_2625</name>
</gene>
<dbReference type="InterPro" id="IPR013320">
    <property type="entry name" value="ConA-like_dom_sf"/>
</dbReference>
<feature type="transmembrane region" description="Helical" evidence="6">
    <location>
        <begin position="25"/>
        <end position="43"/>
    </location>
</feature>
<dbReference type="Gene3D" id="2.60.120.200">
    <property type="match status" value="1"/>
</dbReference>
<evidence type="ECO:0000256" key="1">
    <source>
        <dbReference type="ARBA" id="ARBA00009865"/>
    </source>
</evidence>
<keyword evidence="4" id="KW-0326">Glycosidase</keyword>
<dbReference type="Pfam" id="PF10355">
    <property type="entry name" value="Ytp1"/>
    <property type="match status" value="1"/>
</dbReference>
<evidence type="ECO:0000313" key="11">
    <source>
        <dbReference type="Proteomes" id="UP001583172"/>
    </source>
</evidence>
<keyword evidence="6" id="KW-0812">Transmembrane</keyword>
<dbReference type="PANTHER" id="PTHR31685:SF2">
    <property type="entry name" value="PROTEIN YTP1"/>
    <property type="match status" value="1"/>
</dbReference>
<dbReference type="Pfam" id="PF11951">
    <property type="entry name" value="Fungal_trans_2"/>
    <property type="match status" value="1"/>
</dbReference>
<dbReference type="SUPFAM" id="SSF75005">
    <property type="entry name" value="Arabinanase/levansucrase/invertase"/>
    <property type="match status" value="1"/>
</dbReference>
<sequence length="1480" mass="164185">MLAFGVLFPLGMVLGIIKNRWHVPLQALSTAIALVGFALGHLHGGRQFHPKNVHAMAATPLFFLLLGQVVLGIYLKLHLEHGIHARIRPPLRLAHSINGKAFPVYAWVQMVFGGITALGFCQGDHLGQCLAHFIMGGAFIAYGIVLTILLLVGQLWLRRTGRSQEFFDSTVIAAWGCVNTFTEHRWGTEWVKNDWQHTTMGIIWWSAGLVGVWLSKDRDGNPKRNFIPGFVILITGWAMSAHPQELMYSAMTHTMFGYTLMAAGLARIIEIAFVLRDRPTINENDETQTHSFQYIPVFLLYAAGFLFMCATEEQMAFMASSSMDAVAFILVLFSVASILFLFVMVLIHVYDRAQPRKGGARQPQVVDAARLRDANEFELDGLVSDDEDEERTSRRKLLRHETMEEEEEGSRSNQICAVRIMPMQGIPRMALSSAGNINKRTLNYHLPSMIDMANPACGRFNFAALALVQGIMVMMPGMAAAAPTSAAANSTFHNPVLPGWHSDPSCVHVDGLFYCVTSTFISFPGLPVYASRDLINWRLASHTWNRESQLPGYSWATTEQQYGMFAATIRFREGVFFVICEYLGVEGKEAGVLFKTTDPFRDEAWSDPVFFHAPKIDPDLFWDDDGKAYVATQGIILQEMNLETGDMTPAVELWNGTGGVWPEGPHIYKRDGYYYLLIAEGGTAEDHAVTIARARNITGPYEAYEGNPILTNRGTDEYFQTVGHADLFQDGNGNWWGMCLATRSGPAYKSYPMGRETVLFPVTWREGEWPILEPVRGVMSGWPLPPRSRDVPGDGPFNEDPDVYDFTDGKPIPKNLVYWRVLRPGHITAVRGKGLRVRLNRNNLEGAPGGDEPAARAISFIGRRQTHSVFRFGVDLSFSPRKDGEEAGIVAFLTQLANIHLGVVRLDGELTLRFNASGAVTTRTVPKSWGRAGAVRLEITMEEPSEYIFSASRAGDRASRIELGRASAELLSGGTGSFVGTLLGVYATCNGAGSGLDCPKGTPDAYFTRWRYTGLGHCDLATPRCSRCIKRNIQCVYANEPLTAPTTPTTPNGALHDVSVAPQSYALTGYYRFAPVDPFESYPPTRLPRDHVQRLIHNFLHKIAFQYYPLDLDATTNPFLVSWWPIALGDPALFNVSLQTACLDEEMHARKGFHTSELLMADSVALLRRKVEDTALAVQDGTMNSVITLATIEFGKGNIKIAEMHVNGVKKLVDMRGGINQVRQTSPLTARMVSWVSMLIMGHPQFDTQDDAGTGSGIPPIPEWLSSPTTTLHDNSGLPNGLDLGREPANTLIRLRGVFQRAVHMPLTSTRLHDLTCFVIHRLLLTTSDSQAEPAPLLEAIRYGIILFMFMLQGPTYFSHAIIFNRILYHFVGHLKQLEPAPSTPPSMCVWLLAVGMAASTGTPLYSWIRDTARDIAASLQLNTWDDVLTQLKSVLWLESRQSEALYRLHWDALFQGKTPENPPDPAVHLPSCSIPSAFM</sequence>
<dbReference type="InterPro" id="IPR018827">
    <property type="entry name" value="YTP1_C"/>
</dbReference>
<organism evidence="10 11">
    <name type="scientific">Humicola insolens</name>
    <name type="common">Soft-rot fungus</name>
    <dbReference type="NCBI Taxonomy" id="85995"/>
    <lineage>
        <taxon>Eukaryota</taxon>
        <taxon>Fungi</taxon>
        <taxon>Dikarya</taxon>
        <taxon>Ascomycota</taxon>
        <taxon>Pezizomycotina</taxon>
        <taxon>Sordariomycetes</taxon>
        <taxon>Sordariomycetidae</taxon>
        <taxon>Sordariales</taxon>
        <taxon>Chaetomiaceae</taxon>
        <taxon>Mycothermus</taxon>
    </lineage>
</organism>
<keyword evidence="2" id="KW-0378">Hydrolase</keyword>
<evidence type="ECO:0000259" key="9">
    <source>
        <dbReference type="Pfam" id="PF17851"/>
    </source>
</evidence>
<feature type="transmembrane region" description="Helical" evidence="6">
    <location>
        <begin position="325"/>
        <end position="347"/>
    </location>
</feature>